<dbReference type="PANTHER" id="PTHR43399:SF4">
    <property type="entry name" value="CELL WALL-ASSOCIATED PROTEASE"/>
    <property type="match status" value="1"/>
</dbReference>
<comment type="similarity">
    <text evidence="1 5">Belongs to the peptidase S8 family.</text>
</comment>
<dbReference type="Gene3D" id="3.40.50.200">
    <property type="entry name" value="Peptidase S8/S53 domain"/>
    <property type="match status" value="1"/>
</dbReference>
<evidence type="ECO:0000256" key="8">
    <source>
        <dbReference type="SAM" id="SignalP"/>
    </source>
</evidence>
<dbReference type="PROSITE" id="PS51257">
    <property type="entry name" value="PROKAR_LIPOPROTEIN"/>
    <property type="match status" value="1"/>
</dbReference>
<reference evidence="11" key="1">
    <citation type="submission" date="2016-10" db="EMBL/GenBank/DDBJ databases">
        <authorList>
            <person name="Varghese N."/>
            <person name="Submissions S."/>
        </authorList>
    </citation>
    <scope>NUCLEOTIDE SEQUENCE [LARGE SCALE GENOMIC DNA]</scope>
    <source>
        <strain evidence="11">CGMCC 4.7042</strain>
    </source>
</reference>
<dbReference type="STRING" id="1196353.SAMN05444921_1395"/>
<evidence type="ECO:0000256" key="2">
    <source>
        <dbReference type="ARBA" id="ARBA00022670"/>
    </source>
</evidence>
<feature type="region of interest" description="Disordered" evidence="6">
    <location>
        <begin position="319"/>
        <end position="380"/>
    </location>
</feature>
<evidence type="ECO:0000256" key="1">
    <source>
        <dbReference type="ARBA" id="ARBA00011073"/>
    </source>
</evidence>
<keyword evidence="7" id="KW-0472">Membrane</keyword>
<keyword evidence="8" id="KW-0732">Signal</keyword>
<feature type="compositionally biased region" description="Low complexity" evidence="6">
    <location>
        <begin position="341"/>
        <end position="357"/>
    </location>
</feature>
<dbReference type="Pfam" id="PF00082">
    <property type="entry name" value="Peptidase_S8"/>
    <property type="match status" value="1"/>
</dbReference>
<keyword evidence="4 5" id="KW-0720">Serine protease</keyword>
<evidence type="ECO:0000256" key="6">
    <source>
        <dbReference type="SAM" id="MobiDB-lite"/>
    </source>
</evidence>
<evidence type="ECO:0000256" key="3">
    <source>
        <dbReference type="ARBA" id="ARBA00022801"/>
    </source>
</evidence>
<keyword evidence="7" id="KW-1133">Transmembrane helix</keyword>
<feature type="chain" id="PRO_5011747561" evidence="8">
    <location>
        <begin position="34"/>
        <end position="410"/>
    </location>
</feature>
<evidence type="ECO:0000259" key="9">
    <source>
        <dbReference type="Pfam" id="PF00082"/>
    </source>
</evidence>
<dbReference type="GO" id="GO:0006508">
    <property type="term" value="P:proteolysis"/>
    <property type="evidence" value="ECO:0007669"/>
    <property type="project" value="UniProtKB-KW"/>
</dbReference>
<keyword evidence="11" id="KW-1185">Reference proteome</keyword>
<dbReference type="InterPro" id="IPR036852">
    <property type="entry name" value="Peptidase_S8/S53_dom_sf"/>
</dbReference>
<feature type="active site" description="Charge relay system" evidence="5">
    <location>
        <position position="66"/>
    </location>
</feature>
<dbReference type="PRINTS" id="PR00723">
    <property type="entry name" value="SUBTILISIN"/>
</dbReference>
<feature type="signal peptide" evidence="8">
    <location>
        <begin position="1"/>
        <end position="33"/>
    </location>
</feature>
<dbReference type="EMBL" id="FNHI01000039">
    <property type="protein sequence ID" value="SDN76709.1"/>
    <property type="molecule type" value="Genomic_DNA"/>
</dbReference>
<keyword evidence="3 5" id="KW-0378">Hydrolase</keyword>
<gene>
    <name evidence="10" type="ORF">SAMN05444921_1395</name>
</gene>
<keyword evidence="2 5" id="KW-0645">Protease</keyword>
<dbReference type="InterPro" id="IPR000209">
    <property type="entry name" value="Peptidase_S8/S53_dom"/>
</dbReference>
<keyword evidence="7" id="KW-0812">Transmembrane</keyword>
<feature type="transmembrane region" description="Helical" evidence="7">
    <location>
        <begin position="383"/>
        <end position="404"/>
    </location>
</feature>
<accession>A0A1H0E2Z3</accession>
<feature type="active site" description="Charge relay system" evidence="5">
    <location>
        <position position="100"/>
    </location>
</feature>
<proteinExistence type="inferred from homology"/>
<feature type="domain" description="Peptidase S8/S53" evidence="9">
    <location>
        <begin position="57"/>
        <end position="312"/>
    </location>
</feature>
<evidence type="ECO:0000313" key="11">
    <source>
        <dbReference type="Proteomes" id="UP000199063"/>
    </source>
</evidence>
<feature type="active site" description="Charge relay system" evidence="5">
    <location>
        <position position="261"/>
    </location>
</feature>
<name>A0A1H0E2Z3_9ACTN</name>
<dbReference type="PROSITE" id="PS51892">
    <property type="entry name" value="SUBTILASE"/>
    <property type="match status" value="1"/>
</dbReference>
<dbReference type="SUPFAM" id="SSF52743">
    <property type="entry name" value="Subtilisin-like"/>
    <property type="match status" value="1"/>
</dbReference>
<dbReference type="GO" id="GO:0004252">
    <property type="term" value="F:serine-type endopeptidase activity"/>
    <property type="evidence" value="ECO:0007669"/>
    <property type="project" value="UniProtKB-UniRule"/>
</dbReference>
<dbReference type="Proteomes" id="UP000199063">
    <property type="component" value="Unassembled WGS sequence"/>
</dbReference>
<sequence length="410" mass="42380">MWSRTSRRAIAFTVVLTGACAAGLVGTAPVAAAADIRSKQWYLDAMHAEEIWKKTTGEGITVAVIDTGVNSSTPSLKGKVLNGLDASDAKGDATDDYSGHGTTMAELIAGTGKGGGLKGLAPGAKILSLRISDTELQNKESVNAHDAEEAIRFAADSDARIISMSFASDFMTQQEIDAVKYVESKGKLFFAGVGNKAEKGNKPQYPANYPEVVGVAATDRDGRVADYSQHGDFVDIAAPGSDIPGWCDTTFTRYCDGDGTSSATALASASAALIWSAHPDWTANQVLRVMFESAARPDGSKDGTLSNYLGHGIVRPNAHINRGLGKPGDPNLSPLTNKRTSGGAPAGSAAPSSPSSSEAPKDKPVSDAVAAGSSTKTEDDDRLGLVLGGAVVVVVLAGVAISVTRKRRNA</sequence>
<evidence type="ECO:0000256" key="5">
    <source>
        <dbReference type="PROSITE-ProRule" id="PRU01240"/>
    </source>
</evidence>
<dbReference type="PANTHER" id="PTHR43399">
    <property type="entry name" value="SUBTILISIN-RELATED"/>
    <property type="match status" value="1"/>
</dbReference>
<dbReference type="InterPro" id="IPR015500">
    <property type="entry name" value="Peptidase_S8_subtilisin-rel"/>
</dbReference>
<evidence type="ECO:0000256" key="7">
    <source>
        <dbReference type="SAM" id="Phobius"/>
    </source>
</evidence>
<protein>
    <submittedName>
        <fullName evidence="10">Type VII secretion-associated serine protease mycosin</fullName>
    </submittedName>
</protein>
<evidence type="ECO:0000313" key="10">
    <source>
        <dbReference type="EMBL" id="SDN76709.1"/>
    </source>
</evidence>
<dbReference type="AlphaFoldDB" id="A0A1H0E2Z3"/>
<organism evidence="10 11">
    <name type="scientific">Streptomyces wuyuanensis</name>
    <dbReference type="NCBI Taxonomy" id="1196353"/>
    <lineage>
        <taxon>Bacteria</taxon>
        <taxon>Bacillati</taxon>
        <taxon>Actinomycetota</taxon>
        <taxon>Actinomycetes</taxon>
        <taxon>Kitasatosporales</taxon>
        <taxon>Streptomycetaceae</taxon>
        <taxon>Streptomyces</taxon>
    </lineage>
</organism>
<dbReference type="InterPro" id="IPR051048">
    <property type="entry name" value="Peptidase_S8/S53_subtilisin"/>
</dbReference>
<evidence type="ECO:0000256" key="4">
    <source>
        <dbReference type="ARBA" id="ARBA00022825"/>
    </source>
</evidence>